<dbReference type="InterPro" id="IPR002509">
    <property type="entry name" value="NODB_dom"/>
</dbReference>
<dbReference type="PANTHER" id="PTHR34216">
    <property type="match status" value="1"/>
</dbReference>
<dbReference type="EMBL" id="FMHV01000002">
    <property type="protein sequence ID" value="SCL34167.1"/>
    <property type="molecule type" value="Genomic_DNA"/>
</dbReference>
<evidence type="ECO:0000256" key="2">
    <source>
        <dbReference type="ARBA" id="ARBA00022729"/>
    </source>
</evidence>
<evidence type="ECO:0000256" key="1">
    <source>
        <dbReference type="ARBA" id="ARBA00004613"/>
    </source>
</evidence>
<dbReference type="PROSITE" id="PS51677">
    <property type="entry name" value="NODB"/>
    <property type="match status" value="1"/>
</dbReference>
<proteinExistence type="predicted"/>
<dbReference type="GO" id="GO:0005576">
    <property type="term" value="C:extracellular region"/>
    <property type="evidence" value="ECO:0007669"/>
    <property type="project" value="UniProtKB-SubCell"/>
</dbReference>
<protein>
    <submittedName>
        <fullName evidence="4">Polysaccharide deacetylase</fullName>
    </submittedName>
</protein>
<comment type="subcellular location">
    <subcellularLocation>
        <location evidence="1">Secreted</location>
    </subcellularLocation>
</comment>
<reference evidence="5" key="1">
    <citation type="submission" date="2016-06" db="EMBL/GenBank/DDBJ databases">
        <authorList>
            <person name="Varghese N."/>
            <person name="Submissions Spin"/>
        </authorList>
    </citation>
    <scope>NUCLEOTIDE SEQUENCE [LARGE SCALE GENOMIC DNA]</scope>
    <source>
        <strain evidence="5">DSM 45431</strain>
    </source>
</reference>
<accession>A0A1C6SXC2</accession>
<dbReference type="Pfam" id="PF01522">
    <property type="entry name" value="Polysacc_deac_1"/>
    <property type="match status" value="1"/>
</dbReference>
<gene>
    <name evidence="4" type="ORF">GA0070624_4920</name>
</gene>
<feature type="domain" description="NodB homology" evidence="3">
    <location>
        <begin position="49"/>
        <end position="227"/>
    </location>
</feature>
<dbReference type="InterPro" id="IPR051398">
    <property type="entry name" value="Polysacch_Deacetylase"/>
</dbReference>
<dbReference type="STRING" id="568872.GA0070624_4920"/>
<dbReference type="Gene3D" id="3.20.20.370">
    <property type="entry name" value="Glycoside hydrolase/deacetylase"/>
    <property type="match status" value="1"/>
</dbReference>
<dbReference type="InterPro" id="IPR011330">
    <property type="entry name" value="Glyco_hydro/deAcase_b/a-brl"/>
</dbReference>
<dbReference type="Proteomes" id="UP000199413">
    <property type="component" value="Unassembled WGS sequence"/>
</dbReference>
<dbReference type="PANTHER" id="PTHR34216:SF3">
    <property type="entry name" value="POLY-BETA-1,6-N-ACETYL-D-GLUCOSAMINE N-DEACETYLASE"/>
    <property type="match status" value="1"/>
</dbReference>
<dbReference type="GO" id="GO:0005975">
    <property type="term" value="P:carbohydrate metabolic process"/>
    <property type="evidence" value="ECO:0007669"/>
    <property type="project" value="InterPro"/>
</dbReference>
<sequence>MRVSFPSLVVNLTVHGIGAAPRPLDPGEAGTWVSTDQFEQVLDAVVGRPNVCLTFDDGNASDLEIALPRLLERGLAAEFFVLAGLLGEPGRLDKDGVRELRRAGMAIGSHGWAHRDWRQLTDEEAAEELVDAHRVLSELAGHPVNRVAIPFGSYDRHVLRRLRRARVACAYTSDGGRARPASWLQARTSLRHDLDVGWVTRALASSPLKTRGRRLAARTVKRLRGSR</sequence>
<keyword evidence="2" id="KW-0732">Signal</keyword>
<dbReference type="CDD" id="cd10918">
    <property type="entry name" value="CE4_NodB_like_5s_6s"/>
    <property type="match status" value="1"/>
</dbReference>
<evidence type="ECO:0000259" key="3">
    <source>
        <dbReference type="PROSITE" id="PS51677"/>
    </source>
</evidence>
<dbReference type="SUPFAM" id="SSF88713">
    <property type="entry name" value="Glycoside hydrolase/deacetylase"/>
    <property type="match status" value="1"/>
</dbReference>
<dbReference type="GO" id="GO:0016810">
    <property type="term" value="F:hydrolase activity, acting on carbon-nitrogen (but not peptide) bonds"/>
    <property type="evidence" value="ECO:0007669"/>
    <property type="project" value="InterPro"/>
</dbReference>
<evidence type="ECO:0000313" key="4">
    <source>
        <dbReference type="EMBL" id="SCL34167.1"/>
    </source>
</evidence>
<dbReference type="AlphaFoldDB" id="A0A1C6SXC2"/>
<evidence type="ECO:0000313" key="5">
    <source>
        <dbReference type="Proteomes" id="UP000199413"/>
    </source>
</evidence>
<name>A0A1C6SXC2_9ACTN</name>
<keyword evidence="5" id="KW-1185">Reference proteome</keyword>
<organism evidence="4 5">
    <name type="scientific">Micromonospora rhizosphaerae</name>
    <dbReference type="NCBI Taxonomy" id="568872"/>
    <lineage>
        <taxon>Bacteria</taxon>
        <taxon>Bacillati</taxon>
        <taxon>Actinomycetota</taxon>
        <taxon>Actinomycetes</taxon>
        <taxon>Micromonosporales</taxon>
        <taxon>Micromonosporaceae</taxon>
        <taxon>Micromonospora</taxon>
    </lineage>
</organism>